<feature type="transmembrane region" description="Helical" evidence="1">
    <location>
        <begin position="107"/>
        <end position="125"/>
    </location>
</feature>
<dbReference type="RefSeq" id="WP_106290421.1">
    <property type="nucleotide sequence ID" value="NZ_CAWNTC010000153.1"/>
</dbReference>
<evidence type="ECO:0000256" key="1">
    <source>
        <dbReference type="SAM" id="Phobius"/>
    </source>
</evidence>
<evidence type="ECO:0000313" key="3">
    <source>
        <dbReference type="Proteomes" id="UP000238762"/>
    </source>
</evidence>
<dbReference type="EMBL" id="PVWJ01000120">
    <property type="protein sequence ID" value="PSB01240.1"/>
    <property type="molecule type" value="Genomic_DNA"/>
</dbReference>
<dbReference type="AlphaFoldDB" id="A0A2T1BYX8"/>
<proteinExistence type="predicted"/>
<name>A0A2T1BYX8_9CYAN</name>
<evidence type="ECO:0000313" key="2">
    <source>
        <dbReference type="EMBL" id="PSB01240.1"/>
    </source>
</evidence>
<comment type="caution">
    <text evidence="2">The sequence shown here is derived from an EMBL/GenBank/DDBJ whole genome shotgun (WGS) entry which is preliminary data.</text>
</comment>
<feature type="transmembrane region" description="Helical" evidence="1">
    <location>
        <begin position="6"/>
        <end position="30"/>
    </location>
</feature>
<reference evidence="2 3" key="1">
    <citation type="submission" date="2018-02" db="EMBL/GenBank/DDBJ databases">
        <authorList>
            <person name="Cohen D.B."/>
            <person name="Kent A.D."/>
        </authorList>
    </citation>
    <scope>NUCLEOTIDE SEQUENCE [LARGE SCALE GENOMIC DNA]</scope>
    <source>
        <strain evidence="2 3">CCAP 1448/3</strain>
    </source>
</reference>
<dbReference type="OrthoDB" id="574465at2"/>
<evidence type="ECO:0008006" key="4">
    <source>
        <dbReference type="Google" id="ProtNLM"/>
    </source>
</evidence>
<organism evidence="2 3">
    <name type="scientific">Merismopedia glauca CCAP 1448/3</name>
    <dbReference type="NCBI Taxonomy" id="1296344"/>
    <lineage>
        <taxon>Bacteria</taxon>
        <taxon>Bacillati</taxon>
        <taxon>Cyanobacteriota</taxon>
        <taxon>Cyanophyceae</taxon>
        <taxon>Synechococcales</taxon>
        <taxon>Merismopediaceae</taxon>
        <taxon>Merismopedia</taxon>
    </lineage>
</organism>
<sequence>MQLIPLYLLVFLVVCIIIPSLFAISLRIALYRTIVQRTKVIVRLVTGRAPGRIPEMLEELEFRYKDASINLETVNTSALIDQVYSRQKIGWMGWEQAEQFGRNLPNLLIAFGLLGTFLGITLNLYELNQTLNSSSASQITTLLPQIQKQLQGMGISFSASLTAIFFSALLTIFNWIFNLNLVKNQLLTSLEDYLDNIYQPTIPGHTPIDKAVDRLVNEFSDFLYRFGDTVREAVESSLGEKIQEIIDLNQQASTLATQVYTNFQSSSSTMARSSNEMQHSIVTFENAIASLNRTVNTFEQSFQRWQRSNIPDKLLEATTNVSINQQKYIEALRNVSISLAEAANFPKTIETIESELAVTNQILERLLETLTNDLFPDKYLPSQLPQIEDFLEINE</sequence>
<gene>
    <name evidence="2" type="ORF">C7B64_19315</name>
</gene>
<dbReference type="Proteomes" id="UP000238762">
    <property type="component" value="Unassembled WGS sequence"/>
</dbReference>
<keyword evidence="1" id="KW-0812">Transmembrane</keyword>
<accession>A0A2T1BYX8</accession>
<keyword evidence="1" id="KW-1133">Transmembrane helix</keyword>
<keyword evidence="3" id="KW-1185">Reference proteome</keyword>
<protein>
    <recommendedName>
        <fullName evidence="4">MotA/TolQ/ExbB proton channel domain-containing protein</fullName>
    </recommendedName>
</protein>
<keyword evidence="1" id="KW-0472">Membrane</keyword>
<reference evidence="2 3" key="2">
    <citation type="submission" date="2018-03" db="EMBL/GenBank/DDBJ databases">
        <title>The ancient ancestry and fast evolution of plastids.</title>
        <authorList>
            <person name="Moore K.R."/>
            <person name="Magnabosco C."/>
            <person name="Momper L."/>
            <person name="Gold D.A."/>
            <person name="Bosak T."/>
            <person name="Fournier G.P."/>
        </authorList>
    </citation>
    <scope>NUCLEOTIDE SEQUENCE [LARGE SCALE GENOMIC DNA]</scope>
    <source>
        <strain evidence="2 3">CCAP 1448/3</strain>
    </source>
</reference>
<feature type="transmembrane region" description="Helical" evidence="1">
    <location>
        <begin position="155"/>
        <end position="177"/>
    </location>
</feature>